<dbReference type="RefSeq" id="WP_119530827.1">
    <property type="nucleotide sequence ID" value="NZ_JBHSSP010000032.1"/>
</dbReference>
<protein>
    <submittedName>
        <fullName evidence="1">Uncharacterized protein</fullName>
    </submittedName>
</protein>
<gene>
    <name evidence="1" type="ORF">CKF58_03025</name>
</gene>
<reference evidence="1 2" key="1">
    <citation type="submission" date="2017-08" db="EMBL/GenBank/DDBJ databases">
        <title>Reclassification of Bisgaard taxon 37 and 44.</title>
        <authorList>
            <person name="Christensen H."/>
        </authorList>
    </citation>
    <scope>NUCLEOTIDE SEQUENCE [LARGE SCALE GENOMIC DNA]</scope>
    <source>
        <strain evidence="1 2">111</strain>
    </source>
</reference>
<dbReference type="Pfam" id="PF01501">
    <property type="entry name" value="Glyco_transf_8"/>
    <property type="match status" value="1"/>
</dbReference>
<dbReference type="EMBL" id="NRJG01000045">
    <property type="protein sequence ID" value="RIY38997.1"/>
    <property type="molecule type" value="Genomic_DNA"/>
</dbReference>
<sequence length="407" mass="48012">MTTLNSPYQVLLTANLAYFPYVKAFIKNFISFHRSPVRFIVIHNHPDPQDPAIQDLVQSFSSLDFVEVKPHFGDPEILRRWKLPEEHIANPQNLRLLLPTLPYHGRVVYFDLDIMFTSPVDELFTDPDLLQGKGLAASADLCMYLEIYQRYGFFAKIGEPEIMLEKNFGVNNYYFNSGFLVIDVDKLRTGPSIDDNKWAQQIWDCYQFYLPCPDQDFLNIVHNDDKVILNVKYNYCGLILTDQRFYLYDAKWQNSYTQAKEQGKIPDFFPKVIHFYKTNYKQWNHLCPEWQELYQHFANFDLAQLTTTSVEDFITLMHNFFKQYHYDMASGDYSPNHDVLGISLQSVRKQVAKAKSWQIPQIFLNPNLYRMGSLRKFRLKYLGNERQREKFALKLSQKLHAPISKLK</sequence>
<evidence type="ECO:0000313" key="2">
    <source>
        <dbReference type="Proteomes" id="UP000265916"/>
    </source>
</evidence>
<dbReference type="Proteomes" id="UP000265916">
    <property type="component" value="Unassembled WGS sequence"/>
</dbReference>
<name>A0A3A1YSJ2_9GAMM</name>
<comment type="caution">
    <text evidence="1">The sequence shown here is derived from an EMBL/GenBank/DDBJ whole genome shotgun (WGS) entry which is preliminary data.</text>
</comment>
<organism evidence="1 2">
    <name type="scientific">Psittacicella hinzii</name>
    <dbReference type="NCBI Taxonomy" id="2028575"/>
    <lineage>
        <taxon>Bacteria</taxon>
        <taxon>Pseudomonadati</taxon>
        <taxon>Pseudomonadota</taxon>
        <taxon>Gammaproteobacteria</taxon>
        <taxon>Pasteurellales</taxon>
        <taxon>Psittacicellaceae</taxon>
        <taxon>Psittacicella</taxon>
    </lineage>
</organism>
<evidence type="ECO:0000313" key="1">
    <source>
        <dbReference type="EMBL" id="RIY38997.1"/>
    </source>
</evidence>
<dbReference type="GO" id="GO:0016757">
    <property type="term" value="F:glycosyltransferase activity"/>
    <property type="evidence" value="ECO:0007669"/>
    <property type="project" value="InterPro"/>
</dbReference>
<dbReference type="Gene3D" id="3.90.550.10">
    <property type="entry name" value="Spore Coat Polysaccharide Biosynthesis Protein SpsA, Chain A"/>
    <property type="match status" value="1"/>
</dbReference>
<dbReference type="InterPro" id="IPR029044">
    <property type="entry name" value="Nucleotide-diphossugar_trans"/>
</dbReference>
<dbReference type="InterPro" id="IPR002495">
    <property type="entry name" value="Glyco_trans_8"/>
</dbReference>
<dbReference type="AlphaFoldDB" id="A0A3A1YSJ2"/>
<accession>A0A3A1YSJ2</accession>
<keyword evidence="2" id="KW-1185">Reference proteome</keyword>
<proteinExistence type="predicted"/>
<dbReference type="SUPFAM" id="SSF53448">
    <property type="entry name" value="Nucleotide-diphospho-sugar transferases"/>
    <property type="match status" value="1"/>
</dbReference>
<dbReference type="OrthoDB" id="5672604at2"/>